<dbReference type="Pfam" id="PF13306">
    <property type="entry name" value="LRR_5"/>
    <property type="match status" value="2"/>
</dbReference>
<dbReference type="InterPro" id="IPR032675">
    <property type="entry name" value="LRR_dom_sf"/>
</dbReference>
<dbReference type="EMBL" id="JBBNFM010000001">
    <property type="protein sequence ID" value="MEQ2452728.1"/>
    <property type="molecule type" value="Genomic_DNA"/>
</dbReference>
<dbReference type="RefSeq" id="WP_021945011.1">
    <property type="nucleotide sequence ID" value="NZ_JAOQJS010000005.1"/>
</dbReference>
<dbReference type="InterPro" id="IPR026906">
    <property type="entry name" value="LRR_5"/>
</dbReference>
<dbReference type="SUPFAM" id="SSF52058">
    <property type="entry name" value="L domain-like"/>
    <property type="match status" value="1"/>
</dbReference>
<evidence type="ECO:0000313" key="2">
    <source>
        <dbReference type="Proteomes" id="UP001482186"/>
    </source>
</evidence>
<dbReference type="Gene3D" id="3.80.10.10">
    <property type="entry name" value="Ribonuclease Inhibitor"/>
    <property type="match status" value="2"/>
</dbReference>
<keyword evidence="2" id="KW-1185">Reference proteome</keyword>
<reference evidence="1 2" key="1">
    <citation type="submission" date="2024-04" db="EMBL/GenBank/DDBJ databases">
        <title>Human intestinal bacterial collection.</title>
        <authorList>
            <person name="Pauvert C."/>
            <person name="Hitch T.C.A."/>
            <person name="Clavel T."/>
        </authorList>
    </citation>
    <scope>NUCLEOTIDE SEQUENCE [LARGE SCALE GENOMIC DNA]</scope>
    <source>
        <strain evidence="1 2">CLA-AA-H141</strain>
    </source>
</reference>
<dbReference type="InterPro" id="IPR053139">
    <property type="entry name" value="Surface_bspA-like"/>
</dbReference>
<gene>
    <name evidence="1" type="ORF">AAAT04_01510</name>
</gene>
<dbReference type="PANTHER" id="PTHR45661:SF3">
    <property type="entry name" value="IG-LIKE DOMAIN-CONTAINING PROTEIN"/>
    <property type="match status" value="1"/>
</dbReference>
<dbReference type="Proteomes" id="UP001482186">
    <property type="component" value="Unassembled WGS sequence"/>
</dbReference>
<name>A0ABV1EDS0_9FIRM</name>
<organism evidence="1 2">
    <name type="scientific">Coprococcus ammoniilyticus</name>
    <dbReference type="NCBI Taxonomy" id="2981785"/>
    <lineage>
        <taxon>Bacteria</taxon>
        <taxon>Bacillati</taxon>
        <taxon>Bacillota</taxon>
        <taxon>Clostridia</taxon>
        <taxon>Lachnospirales</taxon>
        <taxon>Lachnospiraceae</taxon>
        <taxon>Coprococcus</taxon>
    </lineage>
</organism>
<comment type="caution">
    <text evidence="1">The sequence shown here is derived from an EMBL/GenBank/DDBJ whole genome shotgun (WGS) entry which is preliminary data.</text>
</comment>
<accession>A0ABV1EDS0</accession>
<protein>
    <submittedName>
        <fullName evidence="1">Leucine-rich repeat domain-containing protein</fullName>
    </submittedName>
</protein>
<sequence length="413" mass="44580">MKMMQKKIRSLIYAGLGLILCVLLCGGGGMTAQAEESKTYGDFTYEEAKDGITITKYKGDKKKVVIPDKINGTEVISIGDSAFWNCSSLTSITIPEGVTSIGDFAFDLCLNLTSITLPNSLTCIGSYGFATTDLTSITIPENVRSIGCEAFFSCDKLKKVVLPEGITRISSKTFAMCSNLTSITVPDSVTSIGKGVFFSCPKLKSVVIPDSVIEIDVFKKGENESGYWWTVFNQNTTVICNKNSAAYKYAKENNIPVKLMPKPAKKGTILTVPSKKIKVKVTSSSKKNPTVAVMKITNKKAKKLTIPSTVKVGGVTYKVTAVASQAFKGNKNLTNITIGRGITKIGNEAFAGCKNLKKITVTAGNLTTIRKSAFKGINKKATITVKGTKKAKTALKKQLKKKSVGYVKTWKIK</sequence>
<proteinExistence type="predicted"/>
<dbReference type="PANTHER" id="PTHR45661">
    <property type="entry name" value="SURFACE ANTIGEN"/>
    <property type="match status" value="1"/>
</dbReference>
<evidence type="ECO:0000313" key="1">
    <source>
        <dbReference type="EMBL" id="MEQ2452728.1"/>
    </source>
</evidence>